<evidence type="ECO:0000256" key="6">
    <source>
        <dbReference type="ARBA" id="ARBA00023136"/>
    </source>
</evidence>
<dbReference type="STRING" id="1074467.JP39_10365"/>
<keyword evidence="3" id="KW-1003">Cell membrane</keyword>
<feature type="transmembrane region" description="Helical" evidence="7">
    <location>
        <begin position="97"/>
        <end position="116"/>
    </location>
</feature>
<feature type="transmembrane region" description="Helical" evidence="7">
    <location>
        <begin position="206"/>
        <end position="223"/>
    </location>
</feature>
<comment type="subcellular location">
    <subcellularLocation>
        <location evidence="1">Cell membrane</location>
        <topology evidence="1">Multi-pass membrane protein</topology>
    </subcellularLocation>
</comment>
<comment type="similarity">
    <text evidence="2">Belongs to the acyltransferase 3 family.</text>
</comment>
<evidence type="ECO:0000313" key="9">
    <source>
        <dbReference type="EMBL" id="ALB29725.1"/>
    </source>
</evidence>
<dbReference type="PANTHER" id="PTHR40074">
    <property type="entry name" value="O-ACETYLTRANSFERASE WECH"/>
    <property type="match status" value="1"/>
</dbReference>
<evidence type="ECO:0000256" key="7">
    <source>
        <dbReference type="SAM" id="Phobius"/>
    </source>
</evidence>
<sequence length="407" mass="47203">MTQGRVKKKRYLHEVDLMRVIFIGGVLLNHTTTAFKNNVGSGSGSELLLEATHLALHFTRMGFMFMTGLVLVLNYYNKEPHWFNFWKKRYISVGIPYVGWNAIMMWFATITAGVALNWPNYFKNLFDAIIHGNKYYMYYILVTFQLYLIFPLLVYMFKKLKNHHIAILVGSALIQLLLVIGIKYWLPGVDRSSWWYLFRAYGMNILVYQFYFIAGAFVAIHYDEVDRFIEKNHRVIGWSTLVLALGTVALFFGNLKILKLSMSATESIHQPYIFIYDVFMIAFVFWIGRQYAHAREKGLPQWIDRIIKNMSKVSFGIYLTQTIPITLLYGILSVIKVPSVVMLLLLPFGYAFVLGGAFLISWFCYKVPPFGVLIGRPQWHLSKARKEAKGVKENVKNNESIKQAIRE</sequence>
<accession>A0A0K2LEM8</accession>
<feature type="domain" description="Acyltransferase 3" evidence="8">
    <location>
        <begin position="13"/>
        <end position="362"/>
    </location>
</feature>
<dbReference type="GO" id="GO:0009246">
    <property type="term" value="P:enterobacterial common antigen biosynthetic process"/>
    <property type="evidence" value="ECO:0007669"/>
    <property type="project" value="TreeGrafter"/>
</dbReference>
<dbReference type="GO" id="GO:0005886">
    <property type="term" value="C:plasma membrane"/>
    <property type="evidence" value="ECO:0007669"/>
    <property type="project" value="UniProtKB-SubCell"/>
</dbReference>
<feature type="transmembrane region" description="Helical" evidence="7">
    <location>
        <begin position="136"/>
        <end position="157"/>
    </location>
</feature>
<dbReference type="EMBL" id="CP012559">
    <property type="protein sequence ID" value="ALB29725.1"/>
    <property type="molecule type" value="Genomic_DNA"/>
</dbReference>
<proteinExistence type="inferred from homology"/>
<reference evidence="9 10" key="1">
    <citation type="submission" date="2015-08" db="EMBL/GenBank/DDBJ databases">
        <title>Genomic sequence of Lactobacillus heilongjiangensis DSM 28069, isolated from Chinese traditional pickle.</title>
        <authorList>
            <person name="Jiang X."/>
            <person name="Zheng B."/>
            <person name="Cheng H."/>
        </authorList>
    </citation>
    <scope>NUCLEOTIDE SEQUENCE [LARGE SCALE GENOMIC DNA]</scope>
    <source>
        <strain evidence="9 10">DSM 28069</strain>
    </source>
</reference>
<dbReference type="InterPro" id="IPR002656">
    <property type="entry name" value="Acyl_transf_3_dom"/>
</dbReference>
<keyword evidence="10" id="KW-1185">Reference proteome</keyword>
<keyword evidence="6 7" id="KW-0472">Membrane</keyword>
<feature type="transmembrane region" description="Helical" evidence="7">
    <location>
        <begin position="164"/>
        <end position="186"/>
    </location>
</feature>
<dbReference type="RefSeq" id="WP_041501136.1">
    <property type="nucleotide sequence ID" value="NZ_BJDV01000005.1"/>
</dbReference>
<evidence type="ECO:0000256" key="4">
    <source>
        <dbReference type="ARBA" id="ARBA00022692"/>
    </source>
</evidence>
<feature type="transmembrane region" description="Helical" evidence="7">
    <location>
        <begin position="17"/>
        <end position="35"/>
    </location>
</feature>
<protein>
    <submittedName>
        <fullName evidence="9">Acyltransferase</fullName>
    </submittedName>
</protein>
<feature type="transmembrane region" description="Helical" evidence="7">
    <location>
        <begin position="273"/>
        <end position="292"/>
    </location>
</feature>
<gene>
    <name evidence="9" type="ORF">JP39_10365</name>
</gene>
<name>A0A0K2LEM8_9LACO</name>
<dbReference type="AlphaFoldDB" id="A0A0K2LEM8"/>
<evidence type="ECO:0000313" key="10">
    <source>
        <dbReference type="Proteomes" id="UP000061546"/>
    </source>
</evidence>
<feature type="transmembrane region" description="Helical" evidence="7">
    <location>
        <begin position="55"/>
        <end position="76"/>
    </location>
</feature>
<keyword evidence="9" id="KW-0012">Acyltransferase</keyword>
<feature type="transmembrane region" description="Helical" evidence="7">
    <location>
        <begin position="341"/>
        <end position="365"/>
    </location>
</feature>
<evidence type="ECO:0000259" key="8">
    <source>
        <dbReference type="Pfam" id="PF01757"/>
    </source>
</evidence>
<evidence type="ECO:0000256" key="3">
    <source>
        <dbReference type="ARBA" id="ARBA00022475"/>
    </source>
</evidence>
<dbReference type="Proteomes" id="UP000061546">
    <property type="component" value="Chromosome"/>
</dbReference>
<feature type="transmembrane region" description="Helical" evidence="7">
    <location>
        <begin position="235"/>
        <end position="253"/>
    </location>
</feature>
<organism evidence="9 10">
    <name type="scientific">Companilactobacillus heilongjiangensis</name>
    <dbReference type="NCBI Taxonomy" id="1074467"/>
    <lineage>
        <taxon>Bacteria</taxon>
        <taxon>Bacillati</taxon>
        <taxon>Bacillota</taxon>
        <taxon>Bacilli</taxon>
        <taxon>Lactobacillales</taxon>
        <taxon>Lactobacillaceae</taxon>
        <taxon>Companilactobacillus</taxon>
    </lineage>
</organism>
<evidence type="ECO:0000256" key="2">
    <source>
        <dbReference type="ARBA" id="ARBA00007400"/>
    </source>
</evidence>
<dbReference type="KEGG" id="lhi:JP39_10365"/>
<dbReference type="GO" id="GO:0016413">
    <property type="term" value="F:O-acetyltransferase activity"/>
    <property type="evidence" value="ECO:0007669"/>
    <property type="project" value="TreeGrafter"/>
</dbReference>
<keyword evidence="4 7" id="KW-0812">Transmembrane</keyword>
<feature type="transmembrane region" description="Helical" evidence="7">
    <location>
        <begin position="313"/>
        <end position="335"/>
    </location>
</feature>
<evidence type="ECO:0000256" key="1">
    <source>
        <dbReference type="ARBA" id="ARBA00004651"/>
    </source>
</evidence>
<keyword evidence="5 7" id="KW-1133">Transmembrane helix</keyword>
<dbReference type="PANTHER" id="PTHR40074:SF2">
    <property type="entry name" value="O-ACETYLTRANSFERASE WECH"/>
    <property type="match status" value="1"/>
</dbReference>
<dbReference type="Pfam" id="PF01757">
    <property type="entry name" value="Acyl_transf_3"/>
    <property type="match status" value="1"/>
</dbReference>
<keyword evidence="9" id="KW-0808">Transferase</keyword>
<evidence type="ECO:0000256" key="5">
    <source>
        <dbReference type="ARBA" id="ARBA00022989"/>
    </source>
</evidence>